<keyword evidence="1" id="KW-0175">Coiled coil</keyword>
<evidence type="ECO:0000313" key="4">
    <source>
        <dbReference type="Proteomes" id="UP000235371"/>
    </source>
</evidence>
<dbReference type="AlphaFoldDB" id="A0A2J6TA35"/>
<feature type="transmembrane region" description="Helical" evidence="2">
    <location>
        <begin position="678"/>
        <end position="701"/>
    </location>
</feature>
<dbReference type="STRING" id="1095630.A0A2J6TA35"/>
<dbReference type="Pfam" id="PF01544">
    <property type="entry name" value="CorA"/>
    <property type="match status" value="1"/>
</dbReference>
<keyword evidence="4" id="KW-1185">Reference proteome</keyword>
<dbReference type="RefSeq" id="XP_024736788.1">
    <property type="nucleotide sequence ID" value="XM_024872534.1"/>
</dbReference>
<dbReference type="PANTHER" id="PTHR47685">
    <property type="entry name" value="MAGNESIUM TRANSPORT PROTEIN CORA"/>
    <property type="match status" value="1"/>
</dbReference>
<keyword evidence="2" id="KW-0472">Membrane</keyword>
<gene>
    <name evidence="3" type="ORF">K444DRAFT_402036</name>
</gene>
<evidence type="ECO:0000313" key="3">
    <source>
        <dbReference type="EMBL" id="PMD59884.1"/>
    </source>
</evidence>
<dbReference type="InterPro" id="IPR002523">
    <property type="entry name" value="MgTranspt_CorA/ZnTranspt_ZntB"/>
</dbReference>
<evidence type="ECO:0000256" key="1">
    <source>
        <dbReference type="SAM" id="Coils"/>
    </source>
</evidence>
<organism evidence="3 4">
    <name type="scientific">Hyaloscypha bicolor E</name>
    <dbReference type="NCBI Taxonomy" id="1095630"/>
    <lineage>
        <taxon>Eukaryota</taxon>
        <taxon>Fungi</taxon>
        <taxon>Dikarya</taxon>
        <taxon>Ascomycota</taxon>
        <taxon>Pezizomycotina</taxon>
        <taxon>Leotiomycetes</taxon>
        <taxon>Helotiales</taxon>
        <taxon>Hyaloscyphaceae</taxon>
        <taxon>Hyaloscypha</taxon>
        <taxon>Hyaloscypha bicolor</taxon>
    </lineage>
</organism>
<keyword evidence="2" id="KW-0812">Transmembrane</keyword>
<feature type="transmembrane region" description="Helical" evidence="2">
    <location>
        <begin position="626"/>
        <end position="651"/>
    </location>
</feature>
<accession>A0A2J6TA35</accession>
<evidence type="ECO:0000256" key="2">
    <source>
        <dbReference type="SAM" id="Phobius"/>
    </source>
</evidence>
<dbReference type="EMBL" id="KZ613803">
    <property type="protein sequence ID" value="PMD59884.1"/>
    <property type="molecule type" value="Genomic_DNA"/>
</dbReference>
<dbReference type="OrthoDB" id="341259at2759"/>
<dbReference type="InParanoid" id="A0A2J6TA35"/>
<dbReference type="InterPro" id="IPR050829">
    <property type="entry name" value="CorA_MIT"/>
</dbReference>
<sequence length="749" mass="87635">MKALPKAAGSQKAKPVFTMPSWIPGLGFHATIVDIWESEAKTDYEETVFQECLLLKEPKVDEILYHKAIIDAIMKYDAKPTGAREKVRWIHLPTNNMTWAEMLMTGLCNQKKMPVYKSIWGTDPFYTSPDLSPHSRFITPQCGRLIQDGLKTEGDLSKEAKKPAPLFMAMPYIHWEADRAQTLVAEWIKKVKLDSEKTSGARENNFWPSEKNRIGLNLTVNVAKHPQMTTSDAGEITIETQDAGENYLELLRRYLFKRRPVHLRRTLDQYYYSHLADTNFRDGDQVVMRQLNEYKKELKLKGNREYKRLKLIQKQEQEIEESSFFSRIFQKAWRSRPMKLEEVNSRLFEIEQTLYRDRNSPILMVDQLWLWVVDEKTVVTCFPHRLQYKRDNEDLDGEDKTDILKTIITYLHSPRRPEIENSNALAELIFCQCVSILHRADMIPEVDFLKNYSIRSNIWADETMQMLIQFVKSFENFMVWIKQQPAESEESIRRFEDIFNVTKQTHLLRNIQDIKDELCMLEAVFQDQMDVLCAAGKEINKANFHCDGCEEDEAVRENIRCPHSSMVFVDQSMKHWKQIRRMQAQADQAYDTLKDLLDLKQQQANVLEARVSRNQAISSGEQSKTIMVFTIVTIIFLPLTFVTTIFTLPIAEFSRVVLPANQTMPATPFLPKSFVEPYIIGVTFAVAIPLIIAAFEIQWVLNTYKLFTLWVSEELKRRREEKRTNMMQHCWPDFLEAKKKEMEQDSDQP</sequence>
<reference evidence="3 4" key="1">
    <citation type="submission" date="2016-04" db="EMBL/GenBank/DDBJ databases">
        <title>A degradative enzymes factory behind the ericoid mycorrhizal symbiosis.</title>
        <authorList>
            <consortium name="DOE Joint Genome Institute"/>
            <person name="Martino E."/>
            <person name="Morin E."/>
            <person name="Grelet G."/>
            <person name="Kuo A."/>
            <person name="Kohler A."/>
            <person name="Daghino S."/>
            <person name="Barry K."/>
            <person name="Choi C."/>
            <person name="Cichocki N."/>
            <person name="Clum A."/>
            <person name="Copeland A."/>
            <person name="Hainaut M."/>
            <person name="Haridas S."/>
            <person name="Labutti K."/>
            <person name="Lindquist E."/>
            <person name="Lipzen A."/>
            <person name="Khouja H.-R."/>
            <person name="Murat C."/>
            <person name="Ohm R."/>
            <person name="Olson A."/>
            <person name="Spatafora J."/>
            <person name="Veneault-Fourrey C."/>
            <person name="Henrissat B."/>
            <person name="Grigoriev I."/>
            <person name="Martin F."/>
            <person name="Perotto S."/>
        </authorList>
    </citation>
    <scope>NUCLEOTIDE SEQUENCE [LARGE SCALE GENOMIC DNA]</scope>
    <source>
        <strain evidence="3 4">E</strain>
    </source>
</reference>
<dbReference type="GO" id="GO:0016020">
    <property type="term" value="C:membrane"/>
    <property type="evidence" value="ECO:0007669"/>
    <property type="project" value="InterPro"/>
</dbReference>
<dbReference type="Gene3D" id="1.20.58.340">
    <property type="entry name" value="Magnesium transport protein CorA, transmembrane region"/>
    <property type="match status" value="1"/>
</dbReference>
<feature type="coiled-coil region" evidence="1">
    <location>
        <begin position="579"/>
        <end position="610"/>
    </location>
</feature>
<dbReference type="Proteomes" id="UP000235371">
    <property type="component" value="Unassembled WGS sequence"/>
</dbReference>
<dbReference type="GO" id="GO:0046873">
    <property type="term" value="F:metal ion transmembrane transporter activity"/>
    <property type="evidence" value="ECO:0007669"/>
    <property type="project" value="InterPro"/>
</dbReference>
<proteinExistence type="predicted"/>
<name>A0A2J6TA35_9HELO</name>
<protein>
    <recommendedName>
        <fullName evidence="5">Cora-domain-containing protein</fullName>
    </recommendedName>
</protein>
<keyword evidence="2" id="KW-1133">Transmembrane helix</keyword>
<dbReference type="PANTHER" id="PTHR47685:SF1">
    <property type="entry name" value="MAGNESIUM TRANSPORT PROTEIN CORA"/>
    <property type="match status" value="1"/>
</dbReference>
<evidence type="ECO:0008006" key="5">
    <source>
        <dbReference type="Google" id="ProtNLM"/>
    </source>
</evidence>
<dbReference type="GeneID" id="36580614"/>